<keyword evidence="6" id="KW-1185">Reference proteome</keyword>
<comment type="caution">
    <text evidence="5">The sequence shown here is derived from an EMBL/GenBank/DDBJ whole genome shotgun (WGS) entry which is preliminary data.</text>
</comment>
<feature type="active site" description="Proton acceptor" evidence="2">
    <location>
        <position position="80"/>
    </location>
</feature>
<evidence type="ECO:0000256" key="2">
    <source>
        <dbReference type="PIRSR" id="PIRSR617939-1"/>
    </source>
</evidence>
<feature type="domain" description="Gamma-glutamylcyclotransferase AIG2-like" evidence="4">
    <location>
        <begin position="10"/>
        <end position="112"/>
    </location>
</feature>
<dbReference type="PANTHER" id="PTHR12935">
    <property type="entry name" value="GAMMA-GLUTAMYLCYCLOTRANSFERASE"/>
    <property type="match status" value="1"/>
</dbReference>
<dbReference type="EMBL" id="LSRS01000001">
    <property type="protein sequence ID" value="KAF1086329.1"/>
    <property type="molecule type" value="Genomic_DNA"/>
</dbReference>
<dbReference type="SUPFAM" id="SSF110857">
    <property type="entry name" value="Gamma-glutamyl cyclotransferase-like"/>
    <property type="match status" value="1"/>
</dbReference>
<feature type="binding site" evidence="3">
    <location>
        <position position="125"/>
    </location>
    <ligand>
        <name>substrate</name>
    </ligand>
</feature>
<dbReference type="InterPro" id="IPR013024">
    <property type="entry name" value="GGCT-like"/>
</dbReference>
<dbReference type="AlphaFoldDB" id="A0A9D2WS21"/>
<name>A0A9D2WS21_9FIRM</name>
<gene>
    <name evidence="5" type="ORF">SPSYN_00047</name>
</gene>
<dbReference type="Pfam" id="PF06094">
    <property type="entry name" value="GGACT"/>
    <property type="match status" value="1"/>
</dbReference>
<protein>
    <submittedName>
        <fullName evidence="5">AIG2-like family protein</fullName>
    </submittedName>
</protein>
<dbReference type="PANTHER" id="PTHR12935:SF0">
    <property type="entry name" value="GAMMA-GLUTAMYLCYCLOTRANSFERASE"/>
    <property type="match status" value="1"/>
</dbReference>
<dbReference type="GO" id="GO:0003839">
    <property type="term" value="F:gamma-glutamylcyclotransferase activity"/>
    <property type="evidence" value="ECO:0007669"/>
    <property type="project" value="InterPro"/>
</dbReference>
<proteinExistence type="predicted"/>
<sequence>MERNKILNLAYGSNLNLGQMAYRCPTAKVYGKGMLLDYQLLFKGREDNAYATIEPKRGSKVPALVWELQPEDEKALDYYEGYPRFYEKMEVELNLETGERITAMVYIMTDEVMERIQLNLPSRSYLETVRVGYATAGFDNKYIEAALDISRKEQDLRNRERRQVR</sequence>
<dbReference type="Gene3D" id="3.10.490.10">
    <property type="entry name" value="Gamma-glutamyl cyclotransferase-like"/>
    <property type="match status" value="1"/>
</dbReference>
<dbReference type="CDD" id="cd06661">
    <property type="entry name" value="GGCT_like"/>
    <property type="match status" value="1"/>
</dbReference>
<evidence type="ECO:0000313" key="5">
    <source>
        <dbReference type="EMBL" id="KAF1086329.1"/>
    </source>
</evidence>
<organism evidence="5 6">
    <name type="scientific">Sporotomaculum syntrophicum</name>
    <dbReference type="NCBI Taxonomy" id="182264"/>
    <lineage>
        <taxon>Bacteria</taxon>
        <taxon>Bacillati</taxon>
        <taxon>Bacillota</taxon>
        <taxon>Clostridia</taxon>
        <taxon>Eubacteriales</taxon>
        <taxon>Desulfallaceae</taxon>
        <taxon>Sporotomaculum</taxon>
    </lineage>
</organism>
<evidence type="ECO:0000259" key="4">
    <source>
        <dbReference type="Pfam" id="PF06094"/>
    </source>
</evidence>
<evidence type="ECO:0000256" key="1">
    <source>
        <dbReference type="ARBA" id="ARBA00023239"/>
    </source>
</evidence>
<dbReference type="InterPro" id="IPR036568">
    <property type="entry name" value="GGCT-like_sf"/>
</dbReference>
<evidence type="ECO:0000313" key="6">
    <source>
        <dbReference type="Proteomes" id="UP000798488"/>
    </source>
</evidence>
<dbReference type="Proteomes" id="UP000798488">
    <property type="component" value="Unassembled WGS sequence"/>
</dbReference>
<accession>A0A9D2WS21</accession>
<reference evidence="5" key="1">
    <citation type="submission" date="2016-02" db="EMBL/GenBank/DDBJ databases">
        <title>Draft Genome Sequence of Sporotomaculum syntrophicum Strain FB, a Syntrophic Benzoate Degrader.</title>
        <authorList>
            <person name="Nobu M.K."/>
            <person name="Narihiro T."/>
            <person name="Qiu Y.-L."/>
            <person name="Ohashi A."/>
            <person name="Liu W.-T."/>
            <person name="Yuji S."/>
        </authorList>
    </citation>
    <scope>NUCLEOTIDE SEQUENCE</scope>
    <source>
        <strain evidence="5">FB</strain>
    </source>
</reference>
<evidence type="ECO:0000256" key="3">
    <source>
        <dbReference type="PIRSR" id="PIRSR617939-2"/>
    </source>
</evidence>
<keyword evidence="1" id="KW-0456">Lyase</keyword>
<dbReference type="RefSeq" id="WP_243152857.1">
    <property type="nucleotide sequence ID" value="NZ_LSRS01000001.1"/>
</dbReference>
<dbReference type="InterPro" id="IPR009288">
    <property type="entry name" value="AIG2-like_dom"/>
</dbReference>
<dbReference type="InterPro" id="IPR017939">
    <property type="entry name" value="G-Glutamylcylcotransferase"/>
</dbReference>